<evidence type="ECO:0000313" key="1">
    <source>
        <dbReference type="EMBL" id="PLB48436.1"/>
    </source>
</evidence>
<dbReference type="GeneID" id="36555477"/>
<dbReference type="InterPro" id="IPR002110">
    <property type="entry name" value="Ankyrin_rpt"/>
</dbReference>
<sequence>MYFRNKPKAARERDRSFWSWTKLGYSREEKDHIIFEIVESLYRDNLLERDLRTIAAQNRVHRHLIKVIQARGFLPTSFKDLHARRPKELRTRLLRVVTAYKWTYLRQRAQRFSRIELLPTEMISAIGKFLQFGALYHFGAASKRLWVALKFDRRKRLGENPLASRADYGRYLFRNVPGGPLNYLREAENVDQPMLWAVQNGWTGALRAFLQRSTNPNCISLFGNCMLYVALSCGQPECAQILIRAGALLDVSDPGDGMSPLLAAICGQSDAIFDILREEPPLLSKGEWDALWEHMHEVPKTQEWLIESGVCIDDLADLEAQYEFNPLPIIFCFD</sequence>
<dbReference type="Pfam" id="PF12796">
    <property type="entry name" value="Ank_2"/>
    <property type="match status" value="1"/>
</dbReference>
<dbReference type="OrthoDB" id="194358at2759"/>
<comment type="caution">
    <text evidence="1">The sequence shown here is derived from an EMBL/GenBank/DDBJ whole genome shotgun (WGS) entry which is preliminary data.</text>
</comment>
<evidence type="ECO:0000313" key="2">
    <source>
        <dbReference type="Proteomes" id="UP000234275"/>
    </source>
</evidence>
<reference evidence="1 2" key="1">
    <citation type="submission" date="2016-12" db="EMBL/GenBank/DDBJ databases">
        <title>The genomes of Aspergillus section Nigri reveals drivers in fungal speciation.</title>
        <authorList>
            <consortium name="DOE Joint Genome Institute"/>
            <person name="Vesth T.C."/>
            <person name="Nybo J."/>
            <person name="Theobald S."/>
            <person name="Brandl J."/>
            <person name="Frisvad J.C."/>
            <person name="Nielsen K.F."/>
            <person name="Lyhne E.K."/>
            <person name="Kogle M.E."/>
            <person name="Kuo A."/>
            <person name="Riley R."/>
            <person name="Clum A."/>
            <person name="Nolan M."/>
            <person name="Lipzen A."/>
            <person name="Salamov A."/>
            <person name="Henrissat B."/>
            <person name="Wiebenga A."/>
            <person name="De Vries R.P."/>
            <person name="Grigoriev I.V."/>
            <person name="Mortensen U.H."/>
            <person name="Andersen M.R."/>
            <person name="Baker S.E."/>
        </authorList>
    </citation>
    <scope>NUCLEOTIDE SEQUENCE [LARGE SCALE GENOMIC DNA]</scope>
    <source>
        <strain evidence="1 2">IBT 23096</strain>
    </source>
</reference>
<gene>
    <name evidence="1" type="ORF">P170DRAFT_427520</name>
</gene>
<dbReference type="SUPFAM" id="SSF48403">
    <property type="entry name" value="Ankyrin repeat"/>
    <property type="match status" value="1"/>
</dbReference>
<proteinExistence type="predicted"/>
<dbReference type="EMBL" id="MSFO01000005">
    <property type="protein sequence ID" value="PLB48436.1"/>
    <property type="molecule type" value="Genomic_DNA"/>
</dbReference>
<dbReference type="VEuPathDB" id="FungiDB:P170DRAFT_427520"/>
<keyword evidence="2" id="KW-1185">Reference proteome</keyword>
<dbReference type="RefSeq" id="XP_024703738.1">
    <property type="nucleotide sequence ID" value="XM_024847778.1"/>
</dbReference>
<accession>A0A2I2G6C4</accession>
<protein>
    <submittedName>
        <fullName evidence="1">Uncharacterized protein</fullName>
    </submittedName>
</protein>
<dbReference type="InterPro" id="IPR036770">
    <property type="entry name" value="Ankyrin_rpt-contain_sf"/>
</dbReference>
<organism evidence="1 2">
    <name type="scientific">Aspergillus steynii IBT 23096</name>
    <dbReference type="NCBI Taxonomy" id="1392250"/>
    <lineage>
        <taxon>Eukaryota</taxon>
        <taxon>Fungi</taxon>
        <taxon>Dikarya</taxon>
        <taxon>Ascomycota</taxon>
        <taxon>Pezizomycotina</taxon>
        <taxon>Eurotiomycetes</taxon>
        <taxon>Eurotiomycetidae</taxon>
        <taxon>Eurotiales</taxon>
        <taxon>Aspergillaceae</taxon>
        <taxon>Aspergillus</taxon>
        <taxon>Aspergillus subgen. Circumdati</taxon>
    </lineage>
</organism>
<dbReference type="AlphaFoldDB" id="A0A2I2G6C4"/>
<dbReference type="Gene3D" id="1.25.40.20">
    <property type="entry name" value="Ankyrin repeat-containing domain"/>
    <property type="match status" value="1"/>
</dbReference>
<dbReference type="Proteomes" id="UP000234275">
    <property type="component" value="Unassembled WGS sequence"/>
</dbReference>
<name>A0A2I2G6C4_9EURO</name>